<protein>
    <submittedName>
        <fullName evidence="1">Uncharacterized protein</fullName>
    </submittedName>
</protein>
<reference evidence="1" key="1">
    <citation type="submission" date="2020-05" db="EMBL/GenBank/DDBJ databases">
        <title>Large-scale comparative analyses of tick genomes elucidate their genetic diversity and vector capacities.</title>
        <authorList>
            <person name="Jia N."/>
            <person name="Wang J."/>
            <person name="Shi W."/>
            <person name="Du L."/>
            <person name="Sun Y."/>
            <person name="Zhan W."/>
            <person name="Jiang J."/>
            <person name="Wang Q."/>
            <person name="Zhang B."/>
            <person name="Ji P."/>
            <person name="Sakyi L.B."/>
            <person name="Cui X."/>
            <person name="Yuan T."/>
            <person name="Jiang B."/>
            <person name="Yang W."/>
            <person name="Lam T.T.-Y."/>
            <person name="Chang Q."/>
            <person name="Ding S."/>
            <person name="Wang X."/>
            <person name="Zhu J."/>
            <person name="Ruan X."/>
            <person name="Zhao L."/>
            <person name="Wei J."/>
            <person name="Que T."/>
            <person name="Du C."/>
            <person name="Cheng J."/>
            <person name="Dai P."/>
            <person name="Han X."/>
            <person name="Huang E."/>
            <person name="Gao Y."/>
            <person name="Liu J."/>
            <person name="Shao H."/>
            <person name="Ye R."/>
            <person name="Li L."/>
            <person name="Wei W."/>
            <person name="Wang X."/>
            <person name="Wang C."/>
            <person name="Yang T."/>
            <person name="Huo Q."/>
            <person name="Li W."/>
            <person name="Guo W."/>
            <person name="Chen H."/>
            <person name="Zhou L."/>
            <person name="Ni X."/>
            <person name="Tian J."/>
            <person name="Zhou Y."/>
            <person name="Sheng Y."/>
            <person name="Liu T."/>
            <person name="Pan Y."/>
            <person name="Xia L."/>
            <person name="Li J."/>
            <person name="Zhao F."/>
            <person name="Cao W."/>
        </authorList>
    </citation>
    <scope>NUCLEOTIDE SEQUENCE</scope>
    <source>
        <strain evidence="1">Dsil-2018</strain>
    </source>
</reference>
<proteinExistence type="predicted"/>
<keyword evidence="2" id="KW-1185">Reference proteome</keyword>
<dbReference type="EMBL" id="CM023470">
    <property type="protein sequence ID" value="KAH7978701.1"/>
    <property type="molecule type" value="Genomic_DNA"/>
</dbReference>
<evidence type="ECO:0000313" key="2">
    <source>
        <dbReference type="Proteomes" id="UP000821865"/>
    </source>
</evidence>
<sequence>MHTPSLKSENERFPLTTGYEVYLVGGQDEMNSPVDDVIAFDRTQLSLVRCTKTPKALAGFAAVVLPQDCTALRRPGSTATPQQRWYAATVIQRAYRQYQNDGTLKYYFKNKWPPNKPSTTTLNAYCGTGEPGERKYAHYTALRADMDPNLGMLPYMDSSFLKTKSALGLRMTPEWMSARLRMLEQTQQPCDPRFPVILVVGGLDPRNPMGSGTGAMQRAGGARITRPSCCTLGSAVLKYHPFKDQWTLVNAMPEPRNYHAAAYVNDVIIVTEYNPTIIDVFKAIAEGQQVTVYDTNQRTWSPAIVFRPADEHRSTIVQTEDGRELRRTREHLRLVDPQPEASHAPEDRSSTEPPQELRRSTRQRREPCRYPQQETR</sequence>
<organism evidence="1 2">
    <name type="scientific">Dermacentor silvarum</name>
    <name type="common">Tick</name>
    <dbReference type="NCBI Taxonomy" id="543639"/>
    <lineage>
        <taxon>Eukaryota</taxon>
        <taxon>Metazoa</taxon>
        <taxon>Ecdysozoa</taxon>
        <taxon>Arthropoda</taxon>
        <taxon>Chelicerata</taxon>
        <taxon>Arachnida</taxon>
        <taxon>Acari</taxon>
        <taxon>Parasitiformes</taxon>
        <taxon>Ixodida</taxon>
        <taxon>Ixodoidea</taxon>
        <taxon>Ixodidae</taxon>
        <taxon>Rhipicephalinae</taxon>
        <taxon>Dermacentor</taxon>
    </lineage>
</organism>
<name>A0ACB8DWN9_DERSI</name>
<accession>A0ACB8DWN9</accession>
<dbReference type="Proteomes" id="UP000821865">
    <property type="component" value="Chromosome 1"/>
</dbReference>
<comment type="caution">
    <text evidence="1">The sequence shown here is derived from an EMBL/GenBank/DDBJ whole genome shotgun (WGS) entry which is preliminary data.</text>
</comment>
<gene>
    <name evidence="1" type="ORF">HPB49_006398</name>
</gene>
<evidence type="ECO:0000313" key="1">
    <source>
        <dbReference type="EMBL" id="KAH7978701.1"/>
    </source>
</evidence>